<evidence type="ECO:0000313" key="3">
    <source>
        <dbReference type="EMBL" id="KIH77423.1"/>
    </source>
</evidence>
<evidence type="ECO:0000313" key="4">
    <source>
        <dbReference type="Proteomes" id="UP000035068"/>
    </source>
</evidence>
<feature type="transmembrane region" description="Helical" evidence="1">
    <location>
        <begin position="6"/>
        <end position="28"/>
    </location>
</feature>
<organism evidence="3 4">
    <name type="scientific">Geoalkalibacter ferrihydriticus DSM 17813</name>
    <dbReference type="NCBI Taxonomy" id="1121915"/>
    <lineage>
        <taxon>Bacteria</taxon>
        <taxon>Pseudomonadati</taxon>
        <taxon>Thermodesulfobacteriota</taxon>
        <taxon>Desulfuromonadia</taxon>
        <taxon>Desulfuromonadales</taxon>
        <taxon>Geoalkalibacteraceae</taxon>
        <taxon>Geoalkalibacter</taxon>
    </lineage>
</organism>
<feature type="domain" description="Cache 3/Cache 2 fusion" evidence="2">
    <location>
        <begin position="37"/>
        <end position="346"/>
    </location>
</feature>
<dbReference type="AlphaFoldDB" id="A0A0C2EFM5"/>
<protein>
    <recommendedName>
        <fullName evidence="2">Cache 3/Cache 2 fusion domain-containing protein</fullName>
    </recommendedName>
</protein>
<keyword evidence="1" id="KW-1133">Transmembrane helix</keyword>
<reference evidence="3 4" key="1">
    <citation type="submission" date="2014-12" db="EMBL/GenBank/DDBJ databases">
        <title>Genomes of Geoalkalibacter ferrihydriticus and Geoalkalibacter subterraneus, two haloalkaliphilic metal-reducing members of the Geobacteraceae.</title>
        <authorList>
            <person name="Badalamenti J.P."/>
            <person name="Torres C.I."/>
            <person name="Krajmalnik-Brown R."/>
            <person name="Bond D.R."/>
        </authorList>
    </citation>
    <scope>NUCLEOTIDE SEQUENCE [LARGE SCALE GENOMIC DNA]</scope>
    <source>
        <strain evidence="3 4">DSM 17813</strain>
    </source>
</reference>
<evidence type="ECO:0000256" key="1">
    <source>
        <dbReference type="SAM" id="Phobius"/>
    </source>
</evidence>
<comment type="caution">
    <text evidence="3">The sequence shown here is derived from an EMBL/GenBank/DDBJ whole genome shotgun (WGS) entry which is preliminary data.</text>
</comment>
<dbReference type="Gene3D" id="3.30.450.20">
    <property type="entry name" value="PAS domain"/>
    <property type="match status" value="1"/>
</dbReference>
<evidence type="ECO:0000259" key="2">
    <source>
        <dbReference type="Pfam" id="PF17201"/>
    </source>
</evidence>
<proteinExistence type="predicted"/>
<dbReference type="Proteomes" id="UP000035068">
    <property type="component" value="Unassembled WGS sequence"/>
</dbReference>
<keyword evidence="1" id="KW-0812">Transmembrane</keyword>
<sequence>MVFSKILKSSLLPLTVMVVAALGYYLYYNTYFGMDSTRRVQSRAEEVVQSAYFMCQVTERLLQKRANDLIVAMEEAASMLGEPSLGPGRQNWEVRSPEDGQTRNVSLAPLRLYHQSSETRELSTLVTLIMRRTGGEITVLQNLNQRGDQVKVFCTLDSISGPQQVTTLVPGQLPGGQPDIFLEPLSRGEVVIRPELVHGRLYLSIYRPLREGRKTIGSLVLHVKDQNLDRLRENLLQLNVGRTGYVFALKATGAQRGHYAISSGGLRDGEDIWRATDAAGRPIIRSLINQALNLNPHKKRISVPIAFERYPWKNPGEVHARYKTSAITYFEPWDWAIGAGYYEDEF</sequence>
<dbReference type="InterPro" id="IPR033462">
    <property type="entry name" value="Cache_3-Cache_2"/>
</dbReference>
<dbReference type="Pfam" id="PF17201">
    <property type="entry name" value="Cache_3-Cache_2"/>
    <property type="match status" value="1"/>
</dbReference>
<keyword evidence="1" id="KW-0472">Membrane</keyword>
<gene>
    <name evidence="3" type="ORF">GFER_01430</name>
</gene>
<keyword evidence="4" id="KW-1185">Reference proteome</keyword>
<name>A0A0C2EFM5_9BACT</name>
<accession>A0A0C2EFM5</accession>
<dbReference type="EMBL" id="JWJD01000001">
    <property type="protein sequence ID" value="KIH77423.1"/>
    <property type="molecule type" value="Genomic_DNA"/>
</dbReference>